<dbReference type="Gene3D" id="3.40.50.300">
    <property type="entry name" value="P-loop containing nucleotide triphosphate hydrolases"/>
    <property type="match status" value="1"/>
</dbReference>
<feature type="region of interest" description="Disordered" evidence="1">
    <location>
        <begin position="64"/>
        <end position="110"/>
    </location>
</feature>
<dbReference type="AlphaFoldDB" id="A0A9P4T7X3"/>
<evidence type="ECO:0000256" key="1">
    <source>
        <dbReference type="SAM" id="MobiDB-lite"/>
    </source>
</evidence>
<keyword evidence="2" id="KW-1133">Transmembrane helix</keyword>
<keyword evidence="2" id="KW-0472">Membrane</keyword>
<organism evidence="3 4">
    <name type="scientific">Curvularia kusanoi</name>
    <name type="common">Cochliobolus kusanoi</name>
    <dbReference type="NCBI Taxonomy" id="90978"/>
    <lineage>
        <taxon>Eukaryota</taxon>
        <taxon>Fungi</taxon>
        <taxon>Dikarya</taxon>
        <taxon>Ascomycota</taxon>
        <taxon>Pezizomycotina</taxon>
        <taxon>Dothideomycetes</taxon>
        <taxon>Pleosporomycetidae</taxon>
        <taxon>Pleosporales</taxon>
        <taxon>Pleosporineae</taxon>
        <taxon>Pleosporaceae</taxon>
        <taxon>Curvularia</taxon>
    </lineage>
</organism>
<proteinExistence type="predicted"/>
<sequence>MATKDEPQMQVLVLGLPRTGTTSLNTALRRLGYNTYTTQHLFTKGGSTITTWIQFAETVQSQQQQQSIGTSSPLLNTPSATTTSTSTSSHTTRATTRSQTRPPTTPLPPSISSLLAGHTAIVDIPGCFFAPQLIAAYPQAKVILTTRSYSSWSRSMHDSLYALLTWHLFTLCRITGYSAMAPLTQLLHAMFGLHCGNVYGGPRAEEAFERHNQQVRDLVPRERLLEIDFEEEGERVGWDELCAFLGRPLPREGVVFPDGKEDDVMRRNIRAAWWGIARYLLIMVVLPGVLAVMAVVGWFWQEEVGGELERWVLRPVRGWAFGHE</sequence>
<dbReference type="PANTHER" id="PTHR36978:SF4">
    <property type="entry name" value="P-LOOP CONTAINING NUCLEOSIDE TRIPHOSPHATE HYDROLASE PROTEIN"/>
    <property type="match status" value="1"/>
</dbReference>
<feature type="transmembrane region" description="Helical" evidence="2">
    <location>
        <begin position="276"/>
        <end position="300"/>
    </location>
</feature>
<accession>A0A9P4T7X3</accession>
<dbReference type="InterPro" id="IPR027417">
    <property type="entry name" value="P-loop_NTPase"/>
</dbReference>
<evidence type="ECO:0000313" key="3">
    <source>
        <dbReference type="EMBL" id="KAF2996839.1"/>
    </source>
</evidence>
<feature type="compositionally biased region" description="Low complexity" evidence="1">
    <location>
        <begin position="64"/>
        <end position="102"/>
    </location>
</feature>
<name>A0A9P4T7X3_CURKU</name>
<keyword evidence="2" id="KW-0812">Transmembrane</keyword>
<keyword evidence="4" id="KW-1185">Reference proteome</keyword>
<evidence type="ECO:0000256" key="2">
    <source>
        <dbReference type="SAM" id="Phobius"/>
    </source>
</evidence>
<dbReference type="Proteomes" id="UP000801428">
    <property type="component" value="Unassembled WGS sequence"/>
</dbReference>
<comment type="caution">
    <text evidence="3">The sequence shown here is derived from an EMBL/GenBank/DDBJ whole genome shotgun (WGS) entry which is preliminary data.</text>
</comment>
<gene>
    <name evidence="3" type="ORF">E8E13_003543</name>
</gene>
<dbReference type="Pfam" id="PF17784">
    <property type="entry name" value="Sulfotransfer_4"/>
    <property type="match status" value="1"/>
</dbReference>
<evidence type="ECO:0008006" key="5">
    <source>
        <dbReference type="Google" id="ProtNLM"/>
    </source>
</evidence>
<protein>
    <recommendedName>
        <fullName evidence="5">NAD dependent epimerase/dehydratase</fullName>
    </recommendedName>
</protein>
<dbReference type="SUPFAM" id="SSF52540">
    <property type="entry name" value="P-loop containing nucleoside triphosphate hydrolases"/>
    <property type="match status" value="1"/>
</dbReference>
<dbReference type="OrthoDB" id="408152at2759"/>
<dbReference type="PANTHER" id="PTHR36978">
    <property type="entry name" value="P-LOOP CONTAINING NUCLEOTIDE TRIPHOSPHATE HYDROLASE"/>
    <property type="match status" value="1"/>
</dbReference>
<evidence type="ECO:0000313" key="4">
    <source>
        <dbReference type="Proteomes" id="UP000801428"/>
    </source>
</evidence>
<dbReference type="InterPro" id="IPR040632">
    <property type="entry name" value="Sulfotransfer_4"/>
</dbReference>
<reference evidence="3" key="1">
    <citation type="submission" date="2019-04" db="EMBL/GenBank/DDBJ databases">
        <title>Sequencing of skin fungus with MAO and IRED activity.</title>
        <authorList>
            <person name="Marsaioli A.J."/>
            <person name="Bonatto J.M.C."/>
            <person name="Reis Junior O."/>
        </authorList>
    </citation>
    <scope>NUCLEOTIDE SEQUENCE</scope>
    <source>
        <strain evidence="3">30M1</strain>
    </source>
</reference>
<dbReference type="EMBL" id="SWKU01000025">
    <property type="protein sequence ID" value="KAF2996839.1"/>
    <property type="molecule type" value="Genomic_DNA"/>
</dbReference>